<dbReference type="PRINTS" id="PR00502">
    <property type="entry name" value="NUDIXFAMILY"/>
</dbReference>
<evidence type="ECO:0000256" key="1">
    <source>
        <dbReference type="ARBA" id="ARBA00001946"/>
    </source>
</evidence>
<dbReference type="Proteomes" id="UP001500151">
    <property type="component" value="Unassembled WGS sequence"/>
</dbReference>
<dbReference type="InterPro" id="IPR000086">
    <property type="entry name" value="NUDIX_hydrolase_dom"/>
</dbReference>
<evidence type="ECO:0000256" key="2">
    <source>
        <dbReference type="ARBA" id="ARBA00022801"/>
    </source>
</evidence>
<proteinExistence type="predicted"/>
<evidence type="ECO:0000259" key="4">
    <source>
        <dbReference type="PROSITE" id="PS51462"/>
    </source>
</evidence>
<feature type="region of interest" description="Disordered" evidence="3">
    <location>
        <begin position="36"/>
        <end position="63"/>
    </location>
</feature>
<dbReference type="SUPFAM" id="SSF55811">
    <property type="entry name" value="Nudix"/>
    <property type="match status" value="1"/>
</dbReference>
<organism evidence="5 6">
    <name type="scientific">Streptomyces vastus</name>
    <dbReference type="NCBI Taxonomy" id="285451"/>
    <lineage>
        <taxon>Bacteria</taxon>
        <taxon>Bacillati</taxon>
        <taxon>Actinomycetota</taxon>
        <taxon>Actinomycetes</taxon>
        <taxon>Kitasatosporales</taxon>
        <taxon>Streptomycetaceae</taxon>
        <taxon>Streptomyces</taxon>
    </lineage>
</organism>
<evidence type="ECO:0000313" key="6">
    <source>
        <dbReference type="Proteomes" id="UP001500151"/>
    </source>
</evidence>
<dbReference type="InterPro" id="IPR020476">
    <property type="entry name" value="Nudix_hydrolase"/>
</dbReference>
<accession>A0ABN3R1W1</accession>
<keyword evidence="6" id="KW-1185">Reference proteome</keyword>
<dbReference type="CDD" id="cd04699">
    <property type="entry name" value="NUDIX_MutT_Nudt1"/>
    <property type="match status" value="1"/>
</dbReference>
<dbReference type="PANTHER" id="PTHR43046:SF16">
    <property type="entry name" value="ADP-RIBOSE PYROPHOSPHATASE YJHB-RELATED"/>
    <property type="match status" value="1"/>
</dbReference>
<comment type="cofactor">
    <cofactor evidence="1">
        <name>Mg(2+)</name>
        <dbReference type="ChEBI" id="CHEBI:18420"/>
    </cofactor>
</comment>
<dbReference type="InterPro" id="IPR015797">
    <property type="entry name" value="NUDIX_hydrolase-like_dom_sf"/>
</dbReference>
<feature type="domain" description="Nudix hydrolase" evidence="4">
    <location>
        <begin position="7"/>
        <end position="144"/>
    </location>
</feature>
<dbReference type="PROSITE" id="PS51462">
    <property type="entry name" value="NUDIX"/>
    <property type="match status" value="1"/>
</dbReference>
<comment type="caution">
    <text evidence="5">The sequence shown here is derived from an EMBL/GenBank/DDBJ whole genome shotgun (WGS) entry which is preliminary data.</text>
</comment>
<dbReference type="Gene3D" id="3.90.79.10">
    <property type="entry name" value="Nucleoside Triphosphate Pyrophosphohydrolase"/>
    <property type="match status" value="1"/>
</dbReference>
<dbReference type="EMBL" id="BAAASJ010000041">
    <property type="protein sequence ID" value="GAA2641018.1"/>
    <property type="molecule type" value="Genomic_DNA"/>
</dbReference>
<name>A0ABN3R1W1_9ACTN</name>
<dbReference type="PANTHER" id="PTHR43046">
    <property type="entry name" value="GDP-MANNOSE MANNOSYL HYDROLASE"/>
    <property type="match status" value="1"/>
</dbReference>
<reference evidence="5 6" key="1">
    <citation type="journal article" date="2019" name="Int. J. Syst. Evol. Microbiol.">
        <title>The Global Catalogue of Microorganisms (GCM) 10K type strain sequencing project: providing services to taxonomists for standard genome sequencing and annotation.</title>
        <authorList>
            <consortium name="The Broad Institute Genomics Platform"/>
            <consortium name="The Broad Institute Genome Sequencing Center for Infectious Disease"/>
            <person name="Wu L."/>
            <person name="Ma J."/>
        </authorList>
    </citation>
    <scope>NUCLEOTIDE SEQUENCE [LARGE SCALE GENOMIC DNA]</scope>
    <source>
        <strain evidence="5 6">JCM 4524</strain>
    </source>
</reference>
<dbReference type="RefSeq" id="WP_344391918.1">
    <property type="nucleotide sequence ID" value="NZ_BAAASJ010000041.1"/>
</dbReference>
<evidence type="ECO:0000256" key="3">
    <source>
        <dbReference type="SAM" id="MobiDB-lite"/>
    </source>
</evidence>
<dbReference type="Pfam" id="PF00293">
    <property type="entry name" value="NUDIX"/>
    <property type="match status" value="1"/>
</dbReference>
<dbReference type="GO" id="GO:0016787">
    <property type="term" value="F:hydrolase activity"/>
    <property type="evidence" value="ECO:0007669"/>
    <property type="project" value="UniProtKB-KW"/>
</dbReference>
<gene>
    <name evidence="5" type="ORF">GCM10010307_41900</name>
</gene>
<sequence length="158" mass="17554">MTYTPPLWPVSVKGVALDARDRVLLLRNERDEWELPGGRLEIGSPDGEQLPDSSPESALEREIQEETGWEVKAGPLIDGGVWVYQPIPGRRVLIVTYGCTVLTPERPPVVSHEHKQLGMFTADEVPALNMPDGYKRAIAAWYGSGHDGTTALDDYERM</sequence>
<keyword evidence="2 5" id="KW-0378">Hydrolase</keyword>
<protein>
    <submittedName>
        <fullName evidence="5">NUDIX hydrolase</fullName>
    </submittedName>
</protein>
<evidence type="ECO:0000313" key="5">
    <source>
        <dbReference type="EMBL" id="GAA2641018.1"/>
    </source>
</evidence>